<dbReference type="EMBL" id="SEWF01000002">
    <property type="protein sequence ID" value="RYU97391.1"/>
    <property type="molecule type" value="Genomic_DNA"/>
</dbReference>
<dbReference type="Gene3D" id="3.40.710.10">
    <property type="entry name" value="DD-peptidase/beta-lactamase superfamily"/>
    <property type="match status" value="1"/>
</dbReference>
<organism evidence="2 3">
    <name type="scientific">Emticicia agri</name>
    <dbReference type="NCBI Taxonomy" id="2492393"/>
    <lineage>
        <taxon>Bacteria</taxon>
        <taxon>Pseudomonadati</taxon>
        <taxon>Bacteroidota</taxon>
        <taxon>Cytophagia</taxon>
        <taxon>Cytophagales</taxon>
        <taxon>Leadbetterellaceae</taxon>
        <taxon>Emticicia</taxon>
    </lineage>
</organism>
<proteinExistence type="predicted"/>
<dbReference type="Pfam" id="PF00144">
    <property type="entry name" value="Beta-lactamase"/>
    <property type="match status" value="1"/>
</dbReference>
<evidence type="ECO:0000313" key="2">
    <source>
        <dbReference type="EMBL" id="RYU97391.1"/>
    </source>
</evidence>
<name>A0A4Q5M4U6_9BACT</name>
<reference evidence="2 3" key="1">
    <citation type="submission" date="2019-02" db="EMBL/GenBank/DDBJ databases">
        <title>Bacterial novel species Emticicia sp. 17J42-9 isolated from soil.</title>
        <authorList>
            <person name="Jung H.-Y."/>
        </authorList>
    </citation>
    <scope>NUCLEOTIDE SEQUENCE [LARGE SCALE GENOMIC DNA]</scope>
    <source>
        <strain evidence="2 3">17J42-9</strain>
    </source>
</reference>
<comment type="caution">
    <text evidence="2">The sequence shown here is derived from an EMBL/GenBank/DDBJ whole genome shotgun (WGS) entry which is preliminary data.</text>
</comment>
<dbReference type="AlphaFoldDB" id="A0A4Q5M4U6"/>
<dbReference type="InterPro" id="IPR001466">
    <property type="entry name" value="Beta-lactam-related"/>
</dbReference>
<feature type="domain" description="Beta-lactamase-related" evidence="1">
    <location>
        <begin position="17"/>
        <end position="219"/>
    </location>
</feature>
<protein>
    <submittedName>
        <fullName evidence="2">Class C beta-lactamase-related serine hydrolase</fullName>
    </submittedName>
</protein>
<sequence>MNLWATTFRIFKEGNLTKVRIKDLLTMSSGSSYKESDQSYQSLSAKLYYADNAEYVVNLMEAKEAPGVDWEYRSGDTQVLGLILEKAFGKSISALTSAYFMQPMGAEHDALWLLDGEKKHEKAFCCFNGVAHDYARFGELMLTNGKWKDKQIVPEDYMKAALMPASYLKDPTEGGKPVDYYGYQFWIVNHKGMAIPSMNGLFGQYVFAIKEKNAIIVRLGETKVVKPIHHFQPENYTYIDAALAILK</sequence>
<dbReference type="PANTHER" id="PTHR43283:SF7">
    <property type="entry name" value="BETA-LACTAMASE-RELATED DOMAIN-CONTAINING PROTEIN"/>
    <property type="match status" value="1"/>
</dbReference>
<accession>A0A4Q5M4U6</accession>
<evidence type="ECO:0000259" key="1">
    <source>
        <dbReference type="Pfam" id="PF00144"/>
    </source>
</evidence>
<evidence type="ECO:0000313" key="3">
    <source>
        <dbReference type="Proteomes" id="UP000293162"/>
    </source>
</evidence>
<gene>
    <name evidence="2" type="ORF">EWM59_01490</name>
</gene>
<dbReference type="Proteomes" id="UP000293162">
    <property type="component" value="Unassembled WGS sequence"/>
</dbReference>
<dbReference type="OrthoDB" id="9773047at2"/>
<dbReference type="PANTHER" id="PTHR43283">
    <property type="entry name" value="BETA-LACTAMASE-RELATED"/>
    <property type="match status" value="1"/>
</dbReference>
<dbReference type="InterPro" id="IPR012338">
    <property type="entry name" value="Beta-lactam/transpept-like"/>
</dbReference>
<dbReference type="GO" id="GO:0016787">
    <property type="term" value="F:hydrolase activity"/>
    <property type="evidence" value="ECO:0007669"/>
    <property type="project" value="UniProtKB-KW"/>
</dbReference>
<dbReference type="InterPro" id="IPR050789">
    <property type="entry name" value="Diverse_Enzym_Activities"/>
</dbReference>
<keyword evidence="2" id="KW-0378">Hydrolase</keyword>
<dbReference type="RefSeq" id="WP_130019173.1">
    <property type="nucleotide sequence ID" value="NZ_SEWF01000002.1"/>
</dbReference>
<dbReference type="SUPFAM" id="SSF56601">
    <property type="entry name" value="beta-lactamase/transpeptidase-like"/>
    <property type="match status" value="1"/>
</dbReference>
<keyword evidence="3" id="KW-1185">Reference proteome</keyword>